<accession>A0A7N0V272</accession>
<organism evidence="2 3">
    <name type="scientific">Kalanchoe fedtschenkoi</name>
    <name type="common">Lavender scallops</name>
    <name type="synonym">South American air plant</name>
    <dbReference type="NCBI Taxonomy" id="63787"/>
    <lineage>
        <taxon>Eukaryota</taxon>
        <taxon>Viridiplantae</taxon>
        <taxon>Streptophyta</taxon>
        <taxon>Embryophyta</taxon>
        <taxon>Tracheophyta</taxon>
        <taxon>Spermatophyta</taxon>
        <taxon>Magnoliopsida</taxon>
        <taxon>eudicotyledons</taxon>
        <taxon>Gunneridae</taxon>
        <taxon>Pentapetalae</taxon>
        <taxon>Saxifragales</taxon>
        <taxon>Crassulaceae</taxon>
        <taxon>Kalanchoe</taxon>
    </lineage>
</organism>
<keyword evidence="1" id="KW-0472">Membrane</keyword>
<feature type="transmembrane region" description="Helical" evidence="1">
    <location>
        <begin position="12"/>
        <end position="32"/>
    </location>
</feature>
<evidence type="ECO:0000313" key="2">
    <source>
        <dbReference type="EnsemblPlants" id="Kaladp0095s0237.1.v1.1"/>
    </source>
</evidence>
<evidence type="ECO:0000313" key="3">
    <source>
        <dbReference type="Proteomes" id="UP000594263"/>
    </source>
</evidence>
<proteinExistence type="predicted"/>
<reference evidence="2" key="1">
    <citation type="submission" date="2021-01" db="UniProtKB">
        <authorList>
            <consortium name="EnsemblPlants"/>
        </authorList>
    </citation>
    <scope>IDENTIFICATION</scope>
</reference>
<dbReference type="EnsemblPlants" id="Kaladp0095s0237.1.v1.1">
    <property type="protein sequence ID" value="Kaladp0095s0237.1.v1.1"/>
    <property type="gene ID" value="Kaladp0095s0237.v1.1"/>
</dbReference>
<keyword evidence="3" id="KW-1185">Reference proteome</keyword>
<protein>
    <submittedName>
        <fullName evidence="2">Uncharacterized protein</fullName>
    </submittedName>
</protein>
<keyword evidence="1" id="KW-1133">Transmembrane helix</keyword>
<dbReference type="PANTHER" id="PTHR34277:SF2">
    <property type="entry name" value="CLAVATA3_ESR (CLE)-RELATED PROTEIN 26"/>
    <property type="match status" value="1"/>
</dbReference>
<dbReference type="Gramene" id="Kaladp0095s0237.1.v1.1">
    <property type="protein sequence ID" value="Kaladp0095s0237.1.v1.1"/>
    <property type="gene ID" value="Kaladp0095s0237.v1.1"/>
</dbReference>
<dbReference type="Proteomes" id="UP000594263">
    <property type="component" value="Unplaced"/>
</dbReference>
<keyword evidence="1" id="KW-0812">Transmembrane</keyword>
<evidence type="ECO:0000256" key="1">
    <source>
        <dbReference type="SAM" id="Phobius"/>
    </source>
</evidence>
<dbReference type="InterPro" id="IPR039316">
    <property type="entry name" value="CLE25/26"/>
</dbReference>
<name>A0A7N0V272_KALFE</name>
<dbReference type="AlphaFoldDB" id="A0A7N0V272"/>
<sequence>MGFRVRVLRQLLAVLMLTGVSVLAWSMFVVTLPEREATQAASPARRLIAERVKHLESTAKGRRGSGFGEEFDLNYVSRRRIPCGPDPIHNRRFVRLRVPPARH</sequence>
<dbReference type="PANTHER" id="PTHR34277">
    <property type="entry name" value="CLAVATA3/ESR (CLE)-RELATED PROTEIN 26"/>
    <property type="match status" value="1"/>
</dbReference>